<dbReference type="OrthoDB" id="9790409at2"/>
<organism evidence="2 3">
    <name type="scientific">Aquibium carbonis</name>
    <dbReference type="NCBI Taxonomy" id="2495581"/>
    <lineage>
        <taxon>Bacteria</taxon>
        <taxon>Pseudomonadati</taxon>
        <taxon>Pseudomonadota</taxon>
        <taxon>Alphaproteobacteria</taxon>
        <taxon>Hyphomicrobiales</taxon>
        <taxon>Phyllobacteriaceae</taxon>
        <taxon>Aquibium</taxon>
    </lineage>
</organism>
<dbReference type="InterPro" id="IPR046513">
    <property type="entry name" value="DUF6691"/>
</dbReference>
<feature type="transmembrane region" description="Helical" evidence="1">
    <location>
        <begin position="112"/>
        <end position="135"/>
    </location>
</feature>
<reference evidence="2 3" key="1">
    <citation type="submission" date="2018-12" db="EMBL/GenBank/DDBJ databases">
        <title>Mesorhizobium carbonis sp. nov., isolated from coal mine water.</title>
        <authorList>
            <person name="Xin W."/>
            <person name="Xu Z."/>
            <person name="Xiang F."/>
            <person name="Zhang J."/>
            <person name="Xi L."/>
            <person name="Liu J."/>
        </authorList>
    </citation>
    <scope>NUCLEOTIDE SEQUENCE [LARGE SCALE GENOMIC DNA]</scope>
    <source>
        <strain evidence="2 3">B2.3</strain>
    </source>
</reference>
<keyword evidence="1" id="KW-1133">Transmembrane helix</keyword>
<keyword evidence="3" id="KW-1185">Reference proteome</keyword>
<keyword evidence="1" id="KW-0472">Membrane</keyword>
<accession>A0A3R9YAX8</accession>
<dbReference type="RefSeq" id="WP_126697727.1">
    <property type="nucleotide sequence ID" value="NZ_RWKW01000003.1"/>
</dbReference>
<comment type="caution">
    <text evidence="2">The sequence shown here is derived from an EMBL/GenBank/DDBJ whole genome shotgun (WGS) entry which is preliminary data.</text>
</comment>
<dbReference type="AlphaFoldDB" id="A0A3R9YAX8"/>
<evidence type="ECO:0000313" key="2">
    <source>
        <dbReference type="EMBL" id="RST88186.1"/>
    </source>
</evidence>
<keyword evidence="1" id="KW-0812">Transmembrane</keyword>
<sequence length="145" mass="14842">MNKILSAFAIGAVFGIGIAISGMANPAKVLNFFDVAGTWDPSLLFVMGGALATAAIGYRLLFGAREKPVFEAGYQLPTSRRIDAELIGGSAVFGIGWGISGFCPGGAIPALGLGYAETFIFIAAMMAGIVVARILKARTAQAAPA</sequence>
<evidence type="ECO:0000313" key="3">
    <source>
        <dbReference type="Proteomes" id="UP000278398"/>
    </source>
</evidence>
<evidence type="ECO:0000256" key="1">
    <source>
        <dbReference type="SAM" id="Phobius"/>
    </source>
</evidence>
<feature type="transmembrane region" description="Helical" evidence="1">
    <location>
        <begin position="82"/>
        <end position="100"/>
    </location>
</feature>
<dbReference type="Proteomes" id="UP000278398">
    <property type="component" value="Unassembled WGS sequence"/>
</dbReference>
<protein>
    <submittedName>
        <fullName evidence="2">YeeE/YedE family protein</fullName>
    </submittedName>
</protein>
<feature type="transmembrane region" description="Helical" evidence="1">
    <location>
        <begin position="42"/>
        <end position="61"/>
    </location>
</feature>
<gene>
    <name evidence="2" type="ORF">EJC49_01690</name>
</gene>
<proteinExistence type="predicted"/>
<dbReference type="EMBL" id="RWKW01000003">
    <property type="protein sequence ID" value="RST88186.1"/>
    <property type="molecule type" value="Genomic_DNA"/>
</dbReference>
<dbReference type="Pfam" id="PF20398">
    <property type="entry name" value="DUF6691"/>
    <property type="match status" value="1"/>
</dbReference>
<name>A0A3R9YAX8_9HYPH</name>